<dbReference type="EMBL" id="JACHEX010000001">
    <property type="protein sequence ID" value="MBB6061682.1"/>
    <property type="molecule type" value="Genomic_DNA"/>
</dbReference>
<name>A0A841GDR7_9BACT</name>
<proteinExistence type="predicted"/>
<dbReference type="AlphaFoldDB" id="A0A841GDR7"/>
<protein>
    <submittedName>
        <fullName evidence="1">Uncharacterized protein</fullName>
    </submittedName>
</protein>
<reference evidence="1 2" key="1">
    <citation type="submission" date="2020-08" db="EMBL/GenBank/DDBJ databases">
        <title>Genomic Encyclopedia of Type Strains, Phase IV (KMG-IV): sequencing the most valuable type-strain genomes for metagenomic binning, comparative biology and taxonomic classification.</title>
        <authorList>
            <person name="Goeker M."/>
        </authorList>
    </citation>
    <scope>NUCLEOTIDE SEQUENCE [LARGE SCALE GENOMIC DNA]</scope>
    <source>
        <strain evidence="1 2">DSM 13481</strain>
    </source>
</reference>
<accession>A0A841GDR7</accession>
<organism evidence="1 2">
    <name type="scientific">Thermosipho japonicus</name>
    <dbReference type="NCBI Taxonomy" id="90323"/>
    <lineage>
        <taxon>Bacteria</taxon>
        <taxon>Thermotogati</taxon>
        <taxon>Thermotogota</taxon>
        <taxon>Thermotogae</taxon>
        <taxon>Thermotogales</taxon>
        <taxon>Fervidobacteriaceae</taxon>
        <taxon>Thermosipho</taxon>
    </lineage>
</organism>
<dbReference type="Proteomes" id="UP000555828">
    <property type="component" value="Unassembled WGS sequence"/>
</dbReference>
<gene>
    <name evidence="1" type="ORF">HNP65_000104</name>
</gene>
<sequence>MRIIKNIVETLKMELGFIKVNNLDLELSANASESSIILSTKTLDKTLRTKVLRLGFENKANVKNEVIEKNIIQIKDIAFSGKNLKLNELTFKNFPKVKNQILTFNIPYCTKTQILIKNIKINKTSKFKVKINKNYISPIYTITFLPTPSVKKEKILRLLKNIIANYKNSDIKFVGYYKNIPIGYAYNIIITDRKLILHAKSKGKDISKDIAVFKIGEKYKLEVIED</sequence>
<keyword evidence="2" id="KW-1185">Reference proteome</keyword>
<evidence type="ECO:0000313" key="1">
    <source>
        <dbReference type="EMBL" id="MBB6061682.1"/>
    </source>
</evidence>
<comment type="caution">
    <text evidence="1">The sequence shown here is derived from an EMBL/GenBank/DDBJ whole genome shotgun (WGS) entry which is preliminary data.</text>
</comment>
<evidence type="ECO:0000313" key="2">
    <source>
        <dbReference type="Proteomes" id="UP000555828"/>
    </source>
</evidence>
<dbReference type="RefSeq" id="WP_184618458.1">
    <property type="nucleotide sequence ID" value="NZ_JACHEX010000001.1"/>
</dbReference>